<evidence type="ECO:0000313" key="1">
    <source>
        <dbReference type="EMBL" id="MFD1054516.1"/>
    </source>
</evidence>
<gene>
    <name evidence="1" type="ORF">ACFQ2V_09395</name>
</gene>
<evidence type="ECO:0000313" key="2">
    <source>
        <dbReference type="Proteomes" id="UP001597046"/>
    </source>
</evidence>
<organism evidence="1 2">
    <name type="scientific">Terrabacter terrigena</name>
    <dbReference type="NCBI Taxonomy" id="574718"/>
    <lineage>
        <taxon>Bacteria</taxon>
        <taxon>Bacillati</taxon>
        <taxon>Actinomycetota</taxon>
        <taxon>Actinomycetes</taxon>
        <taxon>Micrococcales</taxon>
        <taxon>Intrasporangiaceae</taxon>
        <taxon>Terrabacter</taxon>
    </lineage>
</organism>
<protein>
    <recommendedName>
        <fullName evidence="3">Core-2/I-Branching enzyme</fullName>
    </recommendedName>
</protein>
<comment type="caution">
    <text evidence="1">The sequence shown here is derived from an EMBL/GenBank/DDBJ whole genome shotgun (WGS) entry which is preliminary data.</text>
</comment>
<dbReference type="EMBL" id="JBHTKH010000005">
    <property type="protein sequence ID" value="MFD1054516.1"/>
    <property type="molecule type" value="Genomic_DNA"/>
</dbReference>
<reference evidence="2" key="1">
    <citation type="journal article" date="2019" name="Int. J. Syst. Evol. Microbiol.">
        <title>The Global Catalogue of Microorganisms (GCM) 10K type strain sequencing project: providing services to taxonomists for standard genome sequencing and annotation.</title>
        <authorList>
            <consortium name="The Broad Institute Genomics Platform"/>
            <consortium name="The Broad Institute Genome Sequencing Center for Infectious Disease"/>
            <person name="Wu L."/>
            <person name="Ma J."/>
        </authorList>
    </citation>
    <scope>NUCLEOTIDE SEQUENCE [LARGE SCALE GENOMIC DNA]</scope>
    <source>
        <strain evidence="2">CCUG 57508</strain>
    </source>
</reference>
<accession>A0ABW3MVF1</accession>
<sequence>MPAAYVVLSHTEPEQVTRLVEAVLASSPAASVLVTHDARRHPAPVIGDERVRVVSHGRPTDWGSWELVEVTLEAMRAARDAVDPDLVVLVSGQCYPVRPLAAWEDELRAAGGWQGTARPLDYTPAWGARYGRGDDELTRYTYAWFRTRPLDGPVRRDTSLGRVARALAHRVEPVAALRLVDRGRGVHVGVRRRMPAPAARIHLGSQWLAVDRQRLELVLQGLAPGAALRSVYERSVIADESALQTVLANAAPPAVARPVSYSVWLPEADTTRTFTLDDLAEIRASGSPFCRKVHSERSATLMDALDRGNGVRRDDG</sequence>
<evidence type="ECO:0008006" key="3">
    <source>
        <dbReference type="Google" id="ProtNLM"/>
    </source>
</evidence>
<proteinExistence type="predicted"/>
<keyword evidence="2" id="KW-1185">Reference proteome</keyword>
<dbReference type="RefSeq" id="WP_386052417.1">
    <property type="nucleotide sequence ID" value="NZ_JBHTKH010000005.1"/>
</dbReference>
<name>A0ABW3MVF1_9MICO</name>
<dbReference type="Proteomes" id="UP001597046">
    <property type="component" value="Unassembled WGS sequence"/>
</dbReference>